<dbReference type="Pfam" id="PF18962">
    <property type="entry name" value="Por_Secre_tail"/>
    <property type="match status" value="1"/>
</dbReference>
<keyword evidence="1" id="KW-0732">Signal</keyword>
<proteinExistence type="predicted"/>
<protein>
    <submittedName>
        <fullName evidence="3">T9SS type A sorting domain-containing protein</fullName>
    </submittedName>
</protein>
<feature type="chain" id="PRO_5020389191" evidence="1">
    <location>
        <begin position="31"/>
        <end position="475"/>
    </location>
</feature>
<keyword evidence="4" id="KW-1185">Reference proteome</keyword>
<evidence type="ECO:0000256" key="1">
    <source>
        <dbReference type="SAM" id="SignalP"/>
    </source>
</evidence>
<dbReference type="OrthoDB" id="655428at2"/>
<dbReference type="EMBL" id="SRSF01000004">
    <property type="protein sequence ID" value="THH39422.1"/>
    <property type="molecule type" value="Genomic_DNA"/>
</dbReference>
<reference evidence="3 4" key="1">
    <citation type="submission" date="2019-04" db="EMBL/GenBank/DDBJ databases">
        <title>Lewinella litorea sp. nov., isolated from a marine sand.</title>
        <authorList>
            <person name="Yoon J.-H."/>
        </authorList>
    </citation>
    <scope>NUCLEOTIDE SEQUENCE [LARGE SCALE GENOMIC DNA]</scope>
    <source>
        <strain evidence="3 4">HSMS-39</strain>
    </source>
</reference>
<dbReference type="Proteomes" id="UP000308528">
    <property type="component" value="Unassembled WGS sequence"/>
</dbReference>
<name>A0A4S4NI72_9BACT</name>
<dbReference type="AlphaFoldDB" id="A0A4S4NI72"/>
<accession>A0A4S4NI72</accession>
<organism evidence="3 4">
    <name type="scientific">Neolewinella litorea</name>
    <dbReference type="NCBI Taxonomy" id="2562452"/>
    <lineage>
        <taxon>Bacteria</taxon>
        <taxon>Pseudomonadati</taxon>
        <taxon>Bacteroidota</taxon>
        <taxon>Saprospiria</taxon>
        <taxon>Saprospirales</taxon>
        <taxon>Lewinellaceae</taxon>
        <taxon>Neolewinella</taxon>
    </lineage>
</organism>
<feature type="signal peptide" evidence="1">
    <location>
        <begin position="1"/>
        <end position="30"/>
    </location>
</feature>
<evidence type="ECO:0000313" key="3">
    <source>
        <dbReference type="EMBL" id="THH39422.1"/>
    </source>
</evidence>
<dbReference type="InterPro" id="IPR026444">
    <property type="entry name" value="Secre_tail"/>
</dbReference>
<dbReference type="NCBIfam" id="TIGR04183">
    <property type="entry name" value="Por_Secre_tail"/>
    <property type="match status" value="1"/>
</dbReference>
<sequence>MMHFDISISKTGKYVLLHFFCLFLSTALMAGTTISDNTVASDSPELTTTTTAGLDFTCVNPYCPPDYEVDCLEDAAPDFNNPTYIPHFEADCEIFLDYTEDVDNNPSDPALAAIITRNWTVSNSNGDEFYCTQIVKVTAGQEPTVTAPADITIACGASTDPADTGMATATDANGSVPVSYSDEIVGDPEDDCSTIIRTWTASNECGEGQDVQIITRTPPPPFENECYSLAACMDYDSEAGTTRFTWELCLIGDDCKDISNIRFSIPCDLPKSALLESSSSMSGLKVEINGRTGNCERYDVQFEGFGDGAMKREPNQCVTFSYLIDADLREYVTDVAIKAGNQQGLDFPGISLDGCNVERTSTATQVPSAENFGNGKGKKSLVQSSGNVTGLEEVAVFPNPARDLITLQFASEDNQRVDLQIYDATGRVAFRRVVEAATGTNTVELSLGDIPAGLYQMVVTPEMGDRTVRSFLRLR</sequence>
<gene>
    <name evidence="3" type="ORF">E4021_11765</name>
</gene>
<comment type="caution">
    <text evidence="3">The sequence shown here is derived from an EMBL/GenBank/DDBJ whole genome shotgun (WGS) entry which is preliminary data.</text>
</comment>
<evidence type="ECO:0000313" key="4">
    <source>
        <dbReference type="Proteomes" id="UP000308528"/>
    </source>
</evidence>
<feature type="domain" description="Secretion system C-terminal sorting" evidence="2">
    <location>
        <begin position="396"/>
        <end position="462"/>
    </location>
</feature>
<evidence type="ECO:0000259" key="2">
    <source>
        <dbReference type="Pfam" id="PF18962"/>
    </source>
</evidence>